<proteinExistence type="predicted"/>
<feature type="transmembrane region" description="Helical" evidence="1">
    <location>
        <begin position="105"/>
        <end position="127"/>
    </location>
</feature>
<feature type="transmembrane region" description="Helical" evidence="1">
    <location>
        <begin position="240"/>
        <end position="258"/>
    </location>
</feature>
<keyword evidence="3" id="KW-1185">Reference proteome</keyword>
<name>A0A1U7J560_9CYAN</name>
<keyword evidence="1" id="KW-1133">Transmembrane helix</keyword>
<protein>
    <recommendedName>
        <fullName evidence="4">Stage II sporulation protein M</fullName>
    </recommendedName>
</protein>
<evidence type="ECO:0000313" key="3">
    <source>
        <dbReference type="Proteomes" id="UP000185557"/>
    </source>
</evidence>
<feature type="transmembrane region" description="Helical" evidence="1">
    <location>
        <begin position="309"/>
        <end position="325"/>
    </location>
</feature>
<comment type="caution">
    <text evidence="2">The sequence shown here is derived from an EMBL/GenBank/DDBJ whole genome shotgun (WGS) entry which is preliminary data.</text>
</comment>
<keyword evidence="1" id="KW-0472">Membrane</keyword>
<dbReference type="InterPro" id="IPR002798">
    <property type="entry name" value="SpoIIM-like"/>
</dbReference>
<feature type="transmembrane region" description="Helical" evidence="1">
    <location>
        <begin position="279"/>
        <end position="297"/>
    </location>
</feature>
<dbReference type="AlphaFoldDB" id="A0A1U7J560"/>
<gene>
    <name evidence="2" type="ORF">NIES30_12175</name>
</gene>
<evidence type="ECO:0008006" key="4">
    <source>
        <dbReference type="Google" id="ProtNLM"/>
    </source>
</evidence>
<dbReference type="RefSeq" id="WP_073608696.1">
    <property type="nucleotide sequence ID" value="NZ_MRCG01000008.1"/>
</dbReference>
<dbReference type="EMBL" id="MRCG01000008">
    <property type="protein sequence ID" value="OKH47737.1"/>
    <property type="molecule type" value="Genomic_DNA"/>
</dbReference>
<dbReference type="Proteomes" id="UP000185557">
    <property type="component" value="Unassembled WGS sequence"/>
</dbReference>
<sequence>MNIQRWMARREASWRQLETLLTQAEKSGLRSLSAVEVRQMASLYRSVSADLARAKGHGVGQAVIKDLQRLTSRSYSQIYQGSRRQEWQALWDFCRYGFPAVVQRSWAYIAVATGMFAIGGLVGWWFAWQDPAFLTLVLGQEFVEEVKTSQELWTVSIMGIEPVASSGIMINNIGVSLRALVGGVTMFMPEVPLITPPGVFTVFMLVFNGLMIGCVGVLVAQANLAYDLWAFVFPHGALELPAIFMAGGGGLLLARGILLPGPYRRIDALKLYGLQAAQLLYGIIPMLVLAGLIEGFFSPQTWIPNEFKYVVGTVIFIALVQYCRTQRPIVRQKSFAL</sequence>
<feature type="transmembrane region" description="Helical" evidence="1">
    <location>
        <begin position="168"/>
        <end position="187"/>
    </location>
</feature>
<evidence type="ECO:0000256" key="1">
    <source>
        <dbReference type="SAM" id="Phobius"/>
    </source>
</evidence>
<organism evidence="2 3">
    <name type="scientific">Phormidium tenue NIES-30</name>
    <dbReference type="NCBI Taxonomy" id="549789"/>
    <lineage>
        <taxon>Bacteria</taxon>
        <taxon>Bacillati</taxon>
        <taxon>Cyanobacteriota</taxon>
        <taxon>Cyanophyceae</taxon>
        <taxon>Oscillatoriophycideae</taxon>
        <taxon>Oscillatoriales</taxon>
        <taxon>Oscillatoriaceae</taxon>
        <taxon>Phormidium</taxon>
    </lineage>
</organism>
<evidence type="ECO:0000313" key="2">
    <source>
        <dbReference type="EMBL" id="OKH47737.1"/>
    </source>
</evidence>
<accession>A0A1U7J560</accession>
<dbReference type="STRING" id="549789.NIES30_12175"/>
<dbReference type="PANTHER" id="PTHR35337:SF1">
    <property type="entry name" value="SLR1478 PROTEIN"/>
    <property type="match status" value="1"/>
</dbReference>
<feature type="transmembrane region" description="Helical" evidence="1">
    <location>
        <begin position="199"/>
        <end position="220"/>
    </location>
</feature>
<keyword evidence="1" id="KW-0812">Transmembrane</keyword>
<dbReference type="Pfam" id="PF01944">
    <property type="entry name" value="SpoIIM"/>
    <property type="match status" value="1"/>
</dbReference>
<reference evidence="2 3" key="1">
    <citation type="submission" date="2016-11" db="EMBL/GenBank/DDBJ databases">
        <title>Draft Genome Sequences of Nine Cyanobacterial Strains from Diverse Habitats.</title>
        <authorList>
            <person name="Zhu T."/>
            <person name="Hou S."/>
            <person name="Lu X."/>
            <person name="Hess W.R."/>
        </authorList>
    </citation>
    <scope>NUCLEOTIDE SEQUENCE [LARGE SCALE GENOMIC DNA]</scope>
    <source>
        <strain evidence="2 3">NIES-30</strain>
    </source>
</reference>
<dbReference type="PANTHER" id="PTHR35337">
    <property type="entry name" value="SLR1478 PROTEIN"/>
    <property type="match status" value="1"/>
</dbReference>